<comment type="caution">
    <text evidence="3">The sequence shown here is derived from an EMBL/GenBank/DDBJ whole genome shotgun (WGS) entry which is preliminary data.</text>
</comment>
<dbReference type="Proteomes" id="UP001501556">
    <property type="component" value="Unassembled WGS sequence"/>
</dbReference>
<protein>
    <submittedName>
        <fullName evidence="3">Uncharacterized protein</fullName>
    </submittedName>
</protein>
<organism evidence="3 4">
    <name type="scientific">Hymenobacter antarcticus</name>
    <dbReference type="NCBI Taxonomy" id="486270"/>
    <lineage>
        <taxon>Bacteria</taxon>
        <taxon>Pseudomonadati</taxon>
        <taxon>Bacteroidota</taxon>
        <taxon>Cytophagia</taxon>
        <taxon>Cytophagales</taxon>
        <taxon>Hymenobacteraceae</taxon>
        <taxon>Hymenobacter</taxon>
    </lineage>
</organism>
<feature type="region of interest" description="Disordered" evidence="2">
    <location>
        <begin position="67"/>
        <end position="87"/>
    </location>
</feature>
<evidence type="ECO:0000256" key="1">
    <source>
        <dbReference type="SAM" id="Coils"/>
    </source>
</evidence>
<feature type="region of interest" description="Disordered" evidence="2">
    <location>
        <begin position="100"/>
        <end position="125"/>
    </location>
</feature>
<keyword evidence="4" id="KW-1185">Reference proteome</keyword>
<gene>
    <name evidence="3" type="ORF">GCM10022407_14720</name>
</gene>
<keyword evidence="1" id="KW-0175">Coiled coil</keyword>
<feature type="coiled-coil region" evidence="1">
    <location>
        <begin position="185"/>
        <end position="212"/>
    </location>
</feature>
<evidence type="ECO:0000313" key="3">
    <source>
        <dbReference type="EMBL" id="GAA3969863.1"/>
    </source>
</evidence>
<accession>A0ABP7PR64</accession>
<dbReference type="EMBL" id="BAABDI010000007">
    <property type="protein sequence ID" value="GAA3969863.1"/>
    <property type="molecule type" value="Genomic_DNA"/>
</dbReference>
<feature type="compositionally biased region" description="Basic and acidic residues" evidence="2">
    <location>
        <begin position="112"/>
        <end position="124"/>
    </location>
</feature>
<dbReference type="RefSeq" id="WP_345122612.1">
    <property type="nucleotide sequence ID" value="NZ_BAABDI010000007.1"/>
</dbReference>
<evidence type="ECO:0000256" key="2">
    <source>
        <dbReference type="SAM" id="MobiDB-lite"/>
    </source>
</evidence>
<reference evidence="4" key="1">
    <citation type="journal article" date="2019" name="Int. J. Syst. Evol. Microbiol.">
        <title>The Global Catalogue of Microorganisms (GCM) 10K type strain sequencing project: providing services to taxonomists for standard genome sequencing and annotation.</title>
        <authorList>
            <consortium name="The Broad Institute Genomics Platform"/>
            <consortium name="The Broad Institute Genome Sequencing Center for Infectious Disease"/>
            <person name="Wu L."/>
            <person name="Ma J."/>
        </authorList>
    </citation>
    <scope>NUCLEOTIDE SEQUENCE [LARGE SCALE GENOMIC DNA]</scope>
    <source>
        <strain evidence="4">JCM 17217</strain>
    </source>
</reference>
<proteinExistence type="predicted"/>
<sequence>MSEKLLTPLDVMPSALRHMVETILKKHQPLSQNPSSASSTKLEKLYEALQSLWEELQWAPSMSDLQRRTTRLQQQKNTRPTSWPHSLRKLRQNYERSLQERKQNLTQQQQHWEQKKQTWRDSLRGKKQNLQESRRLLSLPFEQFVNEQPLGYDAEWQSAEQRIAEQNMLLQQSEANYTTALQQHKTLLRNAFEKLERRLKQEQRENPLTLQQLQQWNAQFRADLPASVATWKAAAAVRETSLREELADWNANHQTLAAELPSWPDLNVSGQQLIDWKPTLTARHQRLHEQKQRLTHAEQTMHAEWQRVNAKPSLSAPPSAEQKQDWLRKSLPLRAIWRELLPLMKRCALLKAELLTIGLLSADDYPEIEVDWTAVEFI</sequence>
<name>A0ABP7PR64_9BACT</name>
<evidence type="ECO:0000313" key="4">
    <source>
        <dbReference type="Proteomes" id="UP001501556"/>
    </source>
</evidence>